<dbReference type="OMA" id="AWGFEDP"/>
<dbReference type="EMBL" id="HF936526">
    <property type="protein sequence ID" value="CCX34404.1"/>
    <property type="molecule type" value="Genomic_DNA"/>
</dbReference>
<keyword evidence="1" id="KW-0472">Membrane</keyword>
<evidence type="ECO:0000313" key="3">
    <source>
        <dbReference type="Proteomes" id="UP000018144"/>
    </source>
</evidence>
<name>U4LS54_PYROM</name>
<gene>
    <name evidence="2" type="ORF">PCON_03616</name>
</gene>
<dbReference type="Proteomes" id="UP000018144">
    <property type="component" value="Unassembled WGS sequence"/>
</dbReference>
<keyword evidence="1" id="KW-1133">Transmembrane helix</keyword>
<keyword evidence="3" id="KW-1185">Reference proteome</keyword>
<organism evidence="2 3">
    <name type="scientific">Pyronema omphalodes (strain CBS 100304)</name>
    <name type="common">Pyronema confluens</name>
    <dbReference type="NCBI Taxonomy" id="1076935"/>
    <lineage>
        <taxon>Eukaryota</taxon>
        <taxon>Fungi</taxon>
        <taxon>Dikarya</taxon>
        <taxon>Ascomycota</taxon>
        <taxon>Pezizomycotina</taxon>
        <taxon>Pezizomycetes</taxon>
        <taxon>Pezizales</taxon>
        <taxon>Pyronemataceae</taxon>
        <taxon>Pyronema</taxon>
    </lineage>
</organism>
<proteinExistence type="predicted"/>
<sequence length="358" mass="39135">MRVLTTLPRTARAFTTTIPSFKDAAAAATAPAPPSPFKAHLTDFNSLSSSINTHLISSPDTSLPEFAVLDALVSLRAHVEHVLSLNKPGSTSSPTSKSKKLLFTENSADFTGITNLAYELLADPRVFLTIELLSAFVSLQTLTRDPTPIPAVFSIYANKPYVPEGGGAPKTPNHKQAKYAIPTGISEAALDVAIDTRNMETALDIVDTSYAAPAWKRNKMIRQALPVATMAAVSPAVLWIAADQLAAFQDTVEHTLAKKYAFSGLLAYTGFTAFTALLVVGTRNDQMVRVRYIKGTPLRERWLREEERAALDRIAMAWGFEDPHKHGEEVGEEWEMLREVVGRKGMILDDPELLEGMQ</sequence>
<dbReference type="eggNOG" id="ENOG502RZ72">
    <property type="taxonomic scope" value="Eukaryota"/>
</dbReference>
<dbReference type="OrthoDB" id="5360701at2759"/>
<keyword evidence="1" id="KW-0812">Transmembrane</keyword>
<dbReference type="AlphaFoldDB" id="U4LS54"/>
<dbReference type="STRING" id="1076935.U4LS54"/>
<feature type="transmembrane region" description="Helical" evidence="1">
    <location>
        <begin position="262"/>
        <end position="281"/>
    </location>
</feature>
<reference evidence="2 3" key="1">
    <citation type="journal article" date="2013" name="PLoS Genet.">
        <title>The genome and development-dependent transcriptomes of Pyronema confluens: a window into fungal evolution.</title>
        <authorList>
            <person name="Traeger S."/>
            <person name="Altegoer F."/>
            <person name="Freitag M."/>
            <person name="Gabaldon T."/>
            <person name="Kempken F."/>
            <person name="Kumar A."/>
            <person name="Marcet-Houben M."/>
            <person name="Poggeler S."/>
            <person name="Stajich J.E."/>
            <person name="Nowrousian M."/>
        </authorList>
    </citation>
    <scope>NUCLEOTIDE SEQUENCE [LARGE SCALE GENOMIC DNA]</scope>
    <source>
        <strain evidence="3">CBS 100304</strain>
        <tissue evidence="2">Vegetative mycelium</tissue>
    </source>
</reference>
<protein>
    <submittedName>
        <fullName evidence="2">Uncharacterized protein</fullName>
    </submittedName>
</protein>
<accession>U4LS54</accession>
<evidence type="ECO:0000256" key="1">
    <source>
        <dbReference type="SAM" id="Phobius"/>
    </source>
</evidence>
<feature type="transmembrane region" description="Helical" evidence="1">
    <location>
        <begin position="224"/>
        <end position="242"/>
    </location>
</feature>
<evidence type="ECO:0000313" key="2">
    <source>
        <dbReference type="EMBL" id="CCX34404.1"/>
    </source>
</evidence>